<dbReference type="InterPro" id="IPR029071">
    <property type="entry name" value="Ubiquitin-like_domsf"/>
</dbReference>
<dbReference type="Pfam" id="PF21989">
    <property type="entry name" value="RA_2"/>
    <property type="match status" value="1"/>
</dbReference>
<dbReference type="PANTHER" id="PTHR22692">
    <property type="entry name" value="MYOSIN VII, XV"/>
    <property type="match status" value="1"/>
</dbReference>
<dbReference type="SUPFAM" id="SSF54236">
    <property type="entry name" value="Ubiquitin-like"/>
    <property type="match status" value="1"/>
</dbReference>
<evidence type="ECO:0000259" key="2">
    <source>
        <dbReference type="PROSITE" id="PS50057"/>
    </source>
</evidence>
<dbReference type="Gene3D" id="3.10.20.90">
    <property type="entry name" value="Phosphatidylinositol 3-kinase Catalytic Subunit, Chain A, domain 1"/>
    <property type="match status" value="1"/>
</dbReference>
<reference evidence="4 5" key="1">
    <citation type="submission" date="2014-03" db="EMBL/GenBank/DDBJ databases">
        <title>Draft genome of the hookworm Oesophagostomum dentatum.</title>
        <authorList>
            <person name="Mitreva M."/>
        </authorList>
    </citation>
    <scope>NUCLEOTIDE SEQUENCE [LARGE SCALE GENOMIC DNA]</scope>
    <source>
        <strain evidence="4 5">OD-Hann</strain>
    </source>
</reference>
<evidence type="ECO:0000313" key="5">
    <source>
        <dbReference type="Proteomes" id="UP000053660"/>
    </source>
</evidence>
<dbReference type="EMBL" id="KN610065">
    <property type="protein sequence ID" value="KHJ78144.1"/>
    <property type="molecule type" value="Genomic_DNA"/>
</dbReference>
<feature type="domain" description="FERM" evidence="2">
    <location>
        <begin position="170"/>
        <end position="224"/>
    </location>
</feature>
<evidence type="ECO:0000256" key="1">
    <source>
        <dbReference type="ARBA" id="ARBA00008314"/>
    </source>
</evidence>
<dbReference type="PROSITE" id="PS51016">
    <property type="entry name" value="MYTH4"/>
    <property type="match status" value="1"/>
</dbReference>
<sequence length="224" mass="26391">MTLRRREIGPVARWRFSREPLDVPLLKRLEGRDEQCRDAMSMFIFVMKYMGDQPSRRSRLGTDLTDNIFRPAIAHEILRDELYCQLLRQVTYNPSMLSEERGWELIWLATGLFAPSTSLLKEVVQFFKSRPHPVAHDCLARIMKMNKGCSRKYPPHLVEVEAIQQKTTQIFHKVFFPDQSDEAIEVESSTRAREFCQRIAHRLSLKKRDGFALFVKIKEKELMF</sequence>
<protein>
    <submittedName>
        <fullName evidence="4">MyTH4 domain protein</fullName>
    </submittedName>
</protein>
<dbReference type="InterPro" id="IPR051567">
    <property type="entry name" value="Unconventional_Myosin_ATPase"/>
</dbReference>
<name>A0A0B1RZR6_OESDE</name>
<dbReference type="OrthoDB" id="6108017at2759"/>
<organism evidence="4 5">
    <name type="scientific">Oesophagostomum dentatum</name>
    <name type="common">Nodular worm</name>
    <dbReference type="NCBI Taxonomy" id="61180"/>
    <lineage>
        <taxon>Eukaryota</taxon>
        <taxon>Metazoa</taxon>
        <taxon>Ecdysozoa</taxon>
        <taxon>Nematoda</taxon>
        <taxon>Chromadorea</taxon>
        <taxon>Rhabditida</taxon>
        <taxon>Rhabditina</taxon>
        <taxon>Rhabditomorpha</taxon>
        <taxon>Strongyloidea</taxon>
        <taxon>Strongylidae</taxon>
        <taxon>Oesophagostomum</taxon>
    </lineage>
</organism>
<accession>A0A0B1RZR6</accession>
<evidence type="ECO:0000313" key="4">
    <source>
        <dbReference type="EMBL" id="KHJ78144.1"/>
    </source>
</evidence>
<dbReference type="Gene3D" id="1.25.40.530">
    <property type="entry name" value="MyTH4 domain"/>
    <property type="match status" value="1"/>
</dbReference>
<dbReference type="Proteomes" id="UP000053660">
    <property type="component" value="Unassembled WGS sequence"/>
</dbReference>
<feature type="domain" description="MyTH4" evidence="3">
    <location>
        <begin position="16"/>
        <end position="164"/>
    </location>
</feature>
<dbReference type="PROSITE" id="PS50057">
    <property type="entry name" value="FERM_3"/>
    <property type="match status" value="1"/>
</dbReference>
<dbReference type="InterPro" id="IPR038185">
    <property type="entry name" value="MyTH4_dom_sf"/>
</dbReference>
<dbReference type="PANTHER" id="PTHR22692:SF33">
    <property type="entry name" value="MYOSIN"/>
    <property type="match status" value="1"/>
</dbReference>
<gene>
    <name evidence="4" type="ORF">OESDEN_22236</name>
</gene>
<dbReference type="GO" id="GO:0005856">
    <property type="term" value="C:cytoskeleton"/>
    <property type="evidence" value="ECO:0007669"/>
    <property type="project" value="InterPro"/>
</dbReference>
<proteinExistence type="inferred from homology"/>
<keyword evidence="5" id="KW-1185">Reference proteome</keyword>
<dbReference type="Pfam" id="PF00784">
    <property type="entry name" value="MyTH4"/>
    <property type="match status" value="1"/>
</dbReference>
<comment type="similarity">
    <text evidence="1">Belongs to the TRAFAC class myosin-kinesin ATPase superfamily. Myosin family.</text>
</comment>
<evidence type="ECO:0000259" key="3">
    <source>
        <dbReference type="PROSITE" id="PS51016"/>
    </source>
</evidence>
<dbReference type="SMART" id="SM00139">
    <property type="entry name" value="MyTH4"/>
    <property type="match status" value="1"/>
</dbReference>
<dbReference type="InterPro" id="IPR000299">
    <property type="entry name" value="FERM_domain"/>
</dbReference>
<dbReference type="InterPro" id="IPR000857">
    <property type="entry name" value="MyTH4_dom"/>
</dbReference>
<dbReference type="AlphaFoldDB" id="A0A0B1RZR6"/>